<evidence type="ECO:0000256" key="3">
    <source>
        <dbReference type="ARBA" id="ARBA00022801"/>
    </source>
</evidence>
<evidence type="ECO:0000313" key="7">
    <source>
        <dbReference type="EMBL" id="KAF4143151.1"/>
    </source>
</evidence>
<organism evidence="7 8">
    <name type="scientific">Phytophthora infestans</name>
    <name type="common">Potato late blight agent</name>
    <name type="synonym">Botrytis infestans</name>
    <dbReference type="NCBI Taxonomy" id="4787"/>
    <lineage>
        <taxon>Eukaryota</taxon>
        <taxon>Sar</taxon>
        <taxon>Stramenopiles</taxon>
        <taxon>Oomycota</taxon>
        <taxon>Peronosporomycetes</taxon>
        <taxon>Peronosporales</taxon>
        <taxon>Peronosporaceae</taxon>
        <taxon>Phytophthora</taxon>
    </lineage>
</organism>
<evidence type="ECO:0000256" key="1">
    <source>
        <dbReference type="ARBA" id="ARBA00005234"/>
    </source>
</evidence>
<dbReference type="InterPro" id="IPR038765">
    <property type="entry name" value="Papain-like_cys_pep_sf"/>
</dbReference>
<dbReference type="GO" id="GO:0006508">
    <property type="term" value="P:proteolysis"/>
    <property type="evidence" value="ECO:0007669"/>
    <property type="project" value="UniProtKB-KW"/>
</dbReference>
<sequence length="357" mass="40698">VIATPASPDMQEETTENAYFASYKPKWGSESSGASESDTTSGNNATVSNRGSGDSGIVARDDLVHVSKIDVKMFDDWKTLEAYFRTTVAEHTRKIGCPAQINACVRETGNREVCITGQKTGHNHDVSQEIYQTYHEARNVSEGEVISTIRTLHRAGPVEYVIVKNAIHHWSRQRSAPCQARTGDIAVWKNNDRRALSRYRGGSNCEAQQRQNDGFRIPSDVLRSPNFDVESIKHQAVWKDLENARTSMNLDKDRLLFFAAINYGLNDWCAVTVDFNSNEVKVYDPQQAGDRFKHLRAYLKSELLPRLPQRKSPKRFRFTRCQWLTQLVNYNCGVFVLMFFELCILGYDFASRPRRKN</sequence>
<evidence type="ECO:0000259" key="6">
    <source>
        <dbReference type="Pfam" id="PF02902"/>
    </source>
</evidence>
<feature type="compositionally biased region" description="Polar residues" evidence="4">
    <location>
        <begin position="29"/>
        <end position="52"/>
    </location>
</feature>
<dbReference type="Proteomes" id="UP000704712">
    <property type="component" value="Unassembled WGS sequence"/>
</dbReference>
<proteinExistence type="inferred from homology"/>
<dbReference type="AlphaFoldDB" id="A0A8S9UQT3"/>
<comment type="similarity">
    <text evidence="1">Belongs to the peptidase C48 family.</text>
</comment>
<keyword evidence="5" id="KW-0812">Transmembrane</keyword>
<gene>
    <name evidence="7" type="ORF">GN958_ATG07681</name>
</gene>
<dbReference type="SUPFAM" id="SSF54001">
    <property type="entry name" value="Cysteine proteinases"/>
    <property type="match status" value="1"/>
</dbReference>
<dbReference type="GO" id="GO:0008234">
    <property type="term" value="F:cysteine-type peptidase activity"/>
    <property type="evidence" value="ECO:0007669"/>
    <property type="project" value="InterPro"/>
</dbReference>
<evidence type="ECO:0000256" key="5">
    <source>
        <dbReference type="SAM" id="Phobius"/>
    </source>
</evidence>
<evidence type="ECO:0000313" key="8">
    <source>
        <dbReference type="Proteomes" id="UP000704712"/>
    </source>
</evidence>
<dbReference type="Gene3D" id="3.40.395.10">
    <property type="entry name" value="Adenoviral Proteinase, Chain A"/>
    <property type="match status" value="1"/>
</dbReference>
<feature type="domain" description="Ubiquitin-like protease family profile" evidence="6">
    <location>
        <begin position="249"/>
        <end position="347"/>
    </location>
</feature>
<comment type="caution">
    <text evidence="7">The sequence shown here is derived from an EMBL/GenBank/DDBJ whole genome shotgun (WGS) entry which is preliminary data.</text>
</comment>
<name>A0A8S9UQT3_PHYIN</name>
<feature type="non-terminal residue" evidence="7">
    <location>
        <position position="1"/>
    </location>
</feature>
<keyword evidence="5" id="KW-0472">Membrane</keyword>
<accession>A0A8S9UQT3</accession>
<evidence type="ECO:0000256" key="4">
    <source>
        <dbReference type="SAM" id="MobiDB-lite"/>
    </source>
</evidence>
<evidence type="ECO:0000256" key="2">
    <source>
        <dbReference type="ARBA" id="ARBA00022670"/>
    </source>
</evidence>
<protein>
    <submittedName>
        <fullName evidence="7">Ulp1 protease family C-terminal catalytic domain-containing protein</fullName>
    </submittedName>
</protein>
<feature type="transmembrane region" description="Helical" evidence="5">
    <location>
        <begin position="327"/>
        <end position="347"/>
    </location>
</feature>
<reference evidence="7" key="1">
    <citation type="submission" date="2020-03" db="EMBL/GenBank/DDBJ databases">
        <title>Hybrid Assembly of Korean Phytophthora infestans isolates.</title>
        <authorList>
            <person name="Prokchorchik M."/>
            <person name="Lee Y."/>
            <person name="Seo J."/>
            <person name="Cho J.-H."/>
            <person name="Park Y.-E."/>
            <person name="Jang D.-C."/>
            <person name="Im J.-S."/>
            <person name="Choi J.-G."/>
            <person name="Park H.-J."/>
            <person name="Lee G.-B."/>
            <person name="Lee Y.-G."/>
            <person name="Hong S.-Y."/>
            <person name="Cho K."/>
            <person name="Sohn K.H."/>
        </authorList>
    </citation>
    <scope>NUCLEOTIDE SEQUENCE</scope>
    <source>
        <strain evidence="7">KR_2_A2</strain>
    </source>
</reference>
<dbReference type="EMBL" id="JAACNO010001080">
    <property type="protein sequence ID" value="KAF4143151.1"/>
    <property type="molecule type" value="Genomic_DNA"/>
</dbReference>
<dbReference type="InterPro" id="IPR003653">
    <property type="entry name" value="Peptidase_C48_C"/>
</dbReference>
<dbReference type="Pfam" id="PF02902">
    <property type="entry name" value="Peptidase_C48"/>
    <property type="match status" value="1"/>
</dbReference>
<keyword evidence="3" id="KW-0378">Hydrolase</keyword>
<keyword evidence="5" id="KW-1133">Transmembrane helix</keyword>
<feature type="region of interest" description="Disordered" evidence="4">
    <location>
        <begin position="26"/>
        <end position="56"/>
    </location>
</feature>
<keyword evidence="2 7" id="KW-0645">Protease</keyword>